<dbReference type="Proteomes" id="UP000277766">
    <property type="component" value="Unassembled WGS sequence"/>
</dbReference>
<keyword evidence="3" id="KW-1185">Reference proteome</keyword>
<feature type="chain" id="PRO_5018587302" description="Copper chaperone PCu(A)C" evidence="1">
    <location>
        <begin position="20"/>
        <end position="167"/>
    </location>
</feature>
<reference evidence="2 3" key="1">
    <citation type="submission" date="2018-12" db="EMBL/GenBank/DDBJ databases">
        <title>Deinococcus radiophilus ATCC 27603 genome sequencing and assembly.</title>
        <authorList>
            <person name="Maclea K.S."/>
            <person name="Maynard C.R."/>
        </authorList>
    </citation>
    <scope>NUCLEOTIDE SEQUENCE [LARGE SCALE GENOMIC DNA]</scope>
    <source>
        <strain evidence="2 3">ATCC 27603</strain>
    </source>
</reference>
<sequence length="167" mass="17984">MNFIKPLILVSLLGGAALAQSTGPSIMPPISPDAAHVVVPDNMTARLNVQRYTSSPVTLTLTLQNLTGKQQEISSPRDNRQECSFGPMVRVLEVGTRKVVYPPEGAGNVMLCAQDMFVGTIPAGGTIKLERELELPKGDYMVESWFAGYGLGGTIKVPAEAKRLTVW</sequence>
<evidence type="ECO:0000313" key="2">
    <source>
        <dbReference type="EMBL" id="RTR25911.1"/>
    </source>
</evidence>
<evidence type="ECO:0000313" key="3">
    <source>
        <dbReference type="Proteomes" id="UP000277766"/>
    </source>
</evidence>
<dbReference type="OrthoDB" id="71397at2"/>
<dbReference type="EMBL" id="RXPE01000020">
    <property type="protein sequence ID" value="RTR25911.1"/>
    <property type="molecule type" value="Genomic_DNA"/>
</dbReference>
<comment type="caution">
    <text evidence="2">The sequence shown here is derived from an EMBL/GenBank/DDBJ whole genome shotgun (WGS) entry which is preliminary data.</text>
</comment>
<organism evidence="2 3">
    <name type="scientific">Deinococcus radiophilus</name>
    <dbReference type="NCBI Taxonomy" id="32062"/>
    <lineage>
        <taxon>Bacteria</taxon>
        <taxon>Thermotogati</taxon>
        <taxon>Deinococcota</taxon>
        <taxon>Deinococci</taxon>
        <taxon>Deinococcales</taxon>
        <taxon>Deinococcaceae</taxon>
        <taxon>Deinococcus</taxon>
    </lineage>
</organism>
<protein>
    <recommendedName>
        <fullName evidence="4">Copper chaperone PCu(A)C</fullName>
    </recommendedName>
</protein>
<accession>A0A3S0IK89</accession>
<name>A0A3S0IK89_9DEIO</name>
<keyword evidence="1" id="KW-0732">Signal</keyword>
<proteinExistence type="predicted"/>
<dbReference type="AlphaFoldDB" id="A0A3S0IK89"/>
<gene>
    <name evidence="2" type="ORF">EJ104_09395</name>
</gene>
<feature type="signal peptide" evidence="1">
    <location>
        <begin position="1"/>
        <end position="19"/>
    </location>
</feature>
<evidence type="ECO:0000256" key="1">
    <source>
        <dbReference type="SAM" id="SignalP"/>
    </source>
</evidence>
<evidence type="ECO:0008006" key="4">
    <source>
        <dbReference type="Google" id="ProtNLM"/>
    </source>
</evidence>
<dbReference type="RefSeq" id="WP_126352470.1">
    <property type="nucleotide sequence ID" value="NZ_CP086380.1"/>
</dbReference>